<evidence type="ECO:0000256" key="7">
    <source>
        <dbReference type="ARBA" id="ARBA00023157"/>
    </source>
</evidence>
<evidence type="ECO:0000313" key="9">
    <source>
        <dbReference type="Ensembl" id="ENSACIP00000016639.1"/>
    </source>
</evidence>
<dbReference type="FunFam" id="2.170.240.10:FF:000001">
    <property type="entry name" value="Collagen IV alpha 1 chain"/>
    <property type="match status" value="1"/>
</dbReference>
<dbReference type="InterPro" id="IPR019326">
    <property type="entry name" value="NDNF"/>
</dbReference>
<dbReference type="SMART" id="SM00111">
    <property type="entry name" value="C4"/>
    <property type="match status" value="2"/>
</dbReference>
<evidence type="ECO:0000256" key="6">
    <source>
        <dbReference type="ARBA" id="ARBA00023119"/>
    </source>
</evidence>
<dbReference type="STRING" id="61819.ENSACIP00000016639"/>
<dbReference type="GO" id="GO:0005604">
    <property type="term" value="C:basement membrane"/>
    <property type="evidence" value="ECO:0007669"/>
    <property type="project" value="UniProtKB-SubCell"/>
</dbReference>
<dbReference type="PANTHER" id="PTHR14619">
    <property type="entry name" value="NEURON-DERIVED NEUROTROPHIC FACTOR"/>
    <property type="match status" value="1"/>
</dbReference>
<keyword evidence="3" id="KW-0272">Extracellular matrix</keyword>
<proteinExistence type="predicted"/>
<evidence type="ECO:0000256" key="4">
    <source>
        <dbReference type="ARBA" id="ARBA00022737"/>
    </source>
</evidence>
<protein>
    <recommendedName>
        <fullName evidence="8">Collagen IV NC1 domain-containing protein</fullName>
    </recommendedName>
</protein>
<evidence type="ECO:0000256" key="3">
    <source>
        <dbReference type="ARBA" id="ARBA00022530"/>
    </source>
</evidence>
<keyword evidence="5" id="KW-0084">Basement membrane</keyword>
<evidence type="ECO:0000256" key="2">
    <source>
        <dbReference type="ARBA" id="ARBA00022525"/>
    </source>
</evidence>
<comment type="subcellular location">
    <subcellularLocation>
        <location evidence="1">Secreted</location>
        <location evidence="1">Extracellular space</location>
        <location evidence="1">Extracellular matrix</location>
        <location evidence="1">Basement membrane</location>
    </subcellularLocation>
</comment>
<dbReference type="GeneTree" id="ENSGT00940000164076"/>
<dbReference type="GO" id="GO:0005201">
    <property type="term" value="F:extracellular matrix structural constituent"/>
    <property type="evidence" value="ECO:0007669"/>
    <property type="project" value="InterPro"/>
</dbReference>
<name>A0A3Q0RVM9_AMPCI</name>
<dbReference type="AlphaFoldDB" id="A0A3Q0RVM9"/>
<keyword evidence="10" id="KW-1185">Reference proteome</keyword>
<accession>A0A3Q0RVM9</accession>
<evidence type="ECO:0000313" key="10">
    <source>
        <dbReference type="Proteomes" id="UP000261340"/>
    </source>
</evidence>
<dbReference type="PANTHER" id="PTHR14619:SF8">
    <property type="entry name" value="COLLAGEN TYPE IV ALPHA 4 CHAIN"/>
    <property type="match status" value="1"/>
</dbReference>
<feature type="domain" description="Collagen IV NC1" evidence="8">
    <location>
        <begin position="16"/>
        <end position="232"/>
    </location>
</feature>
<dbReference type="SUPFAM" id="SSF56436">
    <property type="entry name" value="C-type lectin-like"/>
    <property type="match status" value="2"/>
</dbReference>
<dbReference type="InterPro" id="IPR036954">
    <property type="entry name" value="Collagen_IV_NC_sf"/>
</dbReference>
<reference evidence="9" key="2">
    <citation type="submission" date="2025-09" db="UniProtKB">
        <authorList>
            <consortium name="Ensembl"/>
        </authorList>
    </citation>
    <scope>IDENTIFICATION</scope>
</reference>
<dbReference type="GO" id="GO:0005581">
    <property type="term" value="C:collagen trimer"/>
    <property type="evidence" value="ECO:0007669"/>
    <property type="project" value="UniProtKB-KW"/>
</dbReference>
<evidence type="ECO:0000259" key="8">
    <source>
        <dbReference type="PROSITE" id="PS51403"/>
    </source>
</evidence>
<evidence type="ECO:0000256" key="5">
    <source>
        <dbReference type="ARBA" id="ARBA00022869"/>
    </source>
</evidence>
<keyword evidence="6" id="KW-0176">Collagen</keyword>
<dbReference type="InterPro" id="IPR001442">
    <property type="entry name" value="Collagen_IV_NC"/>
</dbReference>
<dbReference type="PROSITE" id="PS51403">
    <property type="entry name" value="NC1_IV"/>
    <property type="match status" value="1"/>
</dbReference>
<sequence>SGDPGDPGHRRIINAGFLLVIHSQSVQVPECPADTTQLWVGYSLIYLEAQEKAYTQDLQPGSCLPVFSTMPFSYCNKATCSYSSRNDKSYWLSTTAPIPMMPLFGQDIVAHISRCVVCETISPVVTFHSQNHTFPSCPPGWRSLWVGYSFLLHTGAGNNGGGQSLTSTGSCLKDFRTHPFIECQGARGSCHYFANLYSFWLTTVSPAEQFITASPGTIKATDQQRHKTSQCN</sequence>
<dbReference type="Gene3D" id="2.170.240.10">
    <property type="entry name" value="Collagen IV, non-collagenous"/>
    <property type="match status" value="1"/>
</dbReference>
<dbReference type="Pfam" id="PF01413">
    <property type="entry name" value="C4"/>
    <property type="match status" value="2"/>
</dbReference>
<keyword evidence="7" id="KW-1015">Disulfide bond</keyword>
<dbReference type="Proteomes" id="UP000261340">
    <property type="component" value="Unplaced"/>
</dbReference>
<dbReference type="Ensembl" id="ENSACIT00000017085.1">
    <property type="protein sequence ID" value="ENSACIP00000016639.1"/>
    <property type="gene ID" value="ENSACIG00000012961.1"/>
</dbReference>
<reference evidence="9" key="1">
    <citation type="submission" date="2025-08" db="UniProtKB">
        <authorList>
            <consortium name="Ensembl"/>
        </authorList>
    </citation>
    <scope>IDENTIFICATION</scope>
</reference>
<evidence type="ECO:0000256" key="1">
    <source>
        <dbReference type="ARBA" id="ARBA00004302"/>
    </source>
</evidence>
<dbReference type="OMA" id="CEVEWRF"/>
<keyword evidence="2" id="KW-0964">Secreted</keyword>
<organism evidence="9 10">
    <name type="scientific">Amphilophus citrinellus</name>
    <name type="common">Midas cichlid</name>
    <name type="synonym">Cichlasoma citrinellum</name>
    <dbReference type="NCBI Taxonomy" id="61819"/>
    <lineage>
        <taxon>Eukaryota</taxon>
        <taxon>Metazoa</taxon>
        <taxon>Chordata</taxon>
        <taxon>Craniata</taxon>
        <taxon>Vertebrata</taxon>
        <taxon>Euteleostomi</taxon>
        <taxon>Actinopterygii</taxon>
        <taxon>Neopterygii</taxon>
        <taxon>Teleostei</taxon>
        <taxon>Neoteleostei</taxon>
        <taxon>Acanthomorphata</taxon>
        <taxon>Ovalentaria</taxon>
        <taxon>Cichlomorphae</taxon>
        <taxon>Cichliformes</taxon>
        <taxon>Cichlidae</taxon>
        <taxon>New World cichlids</taxon>
        <taxon>Cichlasomatinae</taxon>
        <taxon>Heroini</taxon>
        <taxon>Amphilophus</taxon>
    </lineage>
</organism>
<dbReference type="InterPro" id="IPR016187">
    <property type="entry name" value="CTDL_fold"/>
</dbReference>
<keyword evidence="4" id="KW-0677">Repeat</keyword>